<dbReference type="PANTHER" id="PTHR21527:SF6">
    <property type="entry name" value="NUCLEOPORIN NUP35"/>
    <property type="match status" value="1"/>
</dbReference>
<feature type="compositionally biased region" description="Polar residues" evidence="9">
    <location>
        <begin position="331"/>
        <end position="350"/>
    </location>
</feature>
<comment type="subcellular location">
    <subcellularLocation>
        <location evidence="1">Nucleus</location>
        <location evidence="1">Nuclear pore complex</location>
    </subcellularLocation>
</comment>
<keyword evidence="2 8" id="KW-0813">Transport</keyword>
<evidence type="ECO:0000313" key="12">
    <source>
        <dbReference type="Proteomes" id="UP000054886"/>
    </source>
</evidence>
<sequence length="406" mass="44738">MFGNSAGFGSVGDNSSGGSGANHNANNRPSWFQETARRTIPNTVLRREVKSSSNSGEDDNGNRGDSTSTGFNTLTFGAKKHMLLGSSNVSTGGNDHMNPLLMDNSEAPPTVSISDWKREEGLFDLRNTRNENTINTIGTPTFISPISRKKSEVSLFDSNSQSRSSSASSIGSECETGNAVVVFGYREAITKQILAYFAQFGEILEDLESELGDTETMRTPGYFFQQAPNRRRISREHGRTWTKLTYANHSSYLRALREHGTIYCGAAIGCVPYKHELISELSRDTYNSMNDVKQTNSISTNQLTQHNQSEVPKSNQTFETKPTNETERNQIKTPSAFGSDNKGNGSISSGRTKRRLSIKDGSSLFLSGTDNIFSTLDGQPTKKRMINRDRSLIGKISGWLFGWNDL</sequence>
<organism evidence="11 12">
    <name type="scientific">Candida glabrata</name>
    <name type="common">Yeast</name>
    <name type="synonym">Torulopsis glabrata</name>
    <dbReference type="NCBI Taxonomy" id="5478"/>
    <lineage>
        <taxon>Eukaryota</taxon>
        <taxon>Fungi</taxon>
        <taxon>Dikarya</taxon>
        <taxon>Ascomycota</taxon>
        <taxon>Saccharomycotina</taxon>
        <taxon>Saccharomycetes</taxon>
        <taxon>Saccharomycetales</taxon>
        <taxon>Saccharomycetaceae</taxon>
        <taxon>Nakaseomyces</taxon>
    </lineage>
</organism>
<evidence type="ECO:0000256" key="4">
    <source>
        <dbReference type="ARBA" id="ARBA00022927"/>
    </source>
</evidence>
<dbReference type="GO" id="GO:0006999">
    <property type="term" value="P:nuclear pore organization"/>
    <property type="evidence" value="ECO:0007669"/>
    <property type="project" value="TreeGrafter"/>
</dbReference>
<evidence type="ECO:0000256" key="9">
    <source>
        <dbReference type="SAM" id="MobiDB-lite"/>
    </source>
</evidence>
<comment type="caution">
    <text evidence="11">The sequence shown here is derived from an EMBL/GenBank/DDBJ whole genome shotgun (WGS) entry which is preliminary data.</text>
</comment>
<name>A0A0W0CG58_CANGB</name>
<dbReference type="VEuPathDB" id="FungiDB:B1J91_M09691g"/>
<protein>
    <submittedName>
        <fullName evidence="11">Nucleoporin NUP53</fullName>
    </submittedName>
</protein>
<gene>
    <name evidence="11" type="ORF">AO440_004270</name>
</gene>
<evidence type="ECO:0000256" key="5">
    <source>
        <dbReference type="ARBA" id="ARBA00023010"/>
    </source>
</evidence>
<feature type="domain" description="RRM Nup35-type" evidence="10">
    <location>
        <begin position="174"/>
        <end position="280"/>
    </location>
</feature>
<dbReference type="AlphaFoldDB" id="A0A0W0CG58"/>
<dbReference type="SUPFAM" id="SSF54928">
    <property type="entry name" value="RNA-binding domain, RBD"/>
    <property type="match status" value="1"/>
</dbReference>
<dbReference type="PROSITE" id="PS51472">
    <property type="entry name" value="RRM_NUP35"/>
    <property type="match status" value="1"/>
</dbReference>
<feature type="region of interest" description="Disordered" evidence="9">
    <location>
        <begin position="1"/>
        <end position="72"/>
    </location>
</feature>
<dbReference type="GO" id="GO:0017056">
    <property type="term" value="F:structural constituent of nuclear pore"/>
    <property type="evidence" value="ECO:0007669"/>
    <property type="project" value="TreeGrafter"/>
</dbReference>
<keyword evidence="6 8" id="KW-0906">Nuclear pore complex</keyword>
<feature type="region of interest" description="Disordered" evidence="9">
    <location>
        <begin position="300"/>
        <end position="353"/>
    </location>
</feature>
<evidence type="ECO:0000256" key="2">
    <source>
        <dbReference type="ARBA" id="ARBA00022448"/>
    </source>
</evidence>
<dbReference type="GO" id="GO:0044613">
    <property type="term" value="C:nuclear pore central transport channel"/>
    <property type="evidence" value="ECO:0007669"/>
    <property type="project" value="TreeGrafter"/>
</dbReference>
<evidence type="ECO:0000256" key="8">
    <source>
        <dbReference type="PROSITE-ProRule" id="PRU00804"/>
    </source>
</evidence>
<dbReference type="GO" id="GO:0005543">
    <property type="term" value="F:phospholipid binding"/>
    <property type="evidence" value="ECO:0007669"/>
    <property type="project" value="TreeGrafter"/>
</dbReference>
<evidence type="ECO:0000256" key="1">
    <source>
        <dbReference type="ARBA" id="ARBA00004567"/>
    </source>
</evidence>
<proteinExistence type="predicted"/>
<dbReference type="PANTHER" id="PTHR21527">
    <property type="entry name" value="NUCLEOPORIN NUP35"/>
    <property type="match status" value="1"/>
</dbReference>
<dbReference type="Pfam" id="PF05172">
    <property type="entry name" value="RRM_Nup35"/>
    <property type="match status" value="1"/>
</dbReference>
<dbReference type="CDD" id="cd12721">
    <property type="entry name" value="RRM_Nup53p_fungi"/>
    <property type="match status" value="1"/>
</dbReference>
<evidence type="ECO:0000313" key="11">
    <source>
        <dbReference type="EMBL" id="KTB01960.1"/>
    </source>
</evidence>
<evidence type="ECO:0000256" key="6">
    <source>
        <dbReference type="ARBA" id="ARBA00023132"/>
    </source>
</evidence>
<keyword evidence="7 8" id="KW-0539">Nucleus</keyword>
<dbReference type="GO" id="GO:0051028">
    <property type="term" value="P:mRNA transport"/>
    <property type="evidence" value="ECO:0007669"/>
    <property type="project" value="UniProtKB-UniRule"/>
</dbReference>
<evidence type="ECO:0000256" key="3">
    <source>
        <dbReference type="ARBA" id="ARBA00022816"/>
    </source>
</evidence>
<dbReference type="InterPro" id="IPR007846">
    <property type="entry name" value="RRM_NUP35_dom"/>
</dbReference>
<dbReference type="VEuPathDB" id="FungiDB:GVI51_M09669"/>
<reference evidence="11 12" key="1">
    <citation type="submission" date="2015-10" db="EMBL/GenBank/DDBJ databases">
        <title>Draft genomes sequences of Candida glabrata isolates 1A, 1B, 2A, 2B, 3A and 3B.</title>
        <authorList>
            <person name="Haavelsrud O.E."/>
            <person name="Gaustad P."/>
        </authorList>
    </citation>
    <scope>NUCLEOTIDE SEQUENCE [LARGE SCALE GENOMIC DNA]</scope>
    <source>
        <strain evidence="11">910700640</strain>
    </source>
</reference>
<evidence type="ECO:0000259" key="10">
    <source>
        <dbReference type="PROSITE" id="PS51472"/>
    </source>
</evidence>
<dbReference type="InterPro" id="IPR035979">
    <property type="entry name" value="RBD_domain_sf"/>
</dbReference>
<dbReference type="VEuPathDB" id="FungiDB:CAGL0M09691g"/>
<keyword evidence="4" id="KW-0653">Protein transport</keyword>
<dbReference type="Gene3D" id="3.30.70.330">
    <property type="match status" value="1"/>
</dbReference>
<dbReference type="GO" id="GO:0006607">
    <property type="term" value="P:NLS-bearing protein import into nucleus"/>
    <property type="evidence" value="ECO:0007669"/>
    <property type="project" value="TreeGrafter"/>
</dbReference>
<dbReference type="InterPro" id="IPR012677">
    <property type="entry name" value="Nucleotide-bd_a/b_plait_sf"/>
</dbReference>
<feature type="compositionally biased region" description="Polar residues" evidence="9">
    <location>
        <begin position="300"/>
        <end position="321"/>
    </location>
</feature>
<dbReference type="EMBL" id="LLZZ01000128">
    <property type="protein sequence ID" value="KTB01960.1"/>
    <property type="molecule type" value="Genomic_DNA"/>
</dbReference>
<accession>A0A0W0CG58</accession>
<keyword evidence="3 8" id="KW-0509">mRNA transport</keyword>
<dbReference type="GO" id="GO:0044615">
    <property type="term" value="C:nuclear pore nuclear basket"/>
    <property type="evidence" value="ECO:0007669"/>
    <property type="project" value="TreeGrafter"/>
</dbReference>
<dbReference type="Proteomes" id="UP000054886">
    <property type="component" value="Unassembled WGS sequence"/>
</dbReference>
<dbReference type="GO" id="GO:0003676">
    <property type="term" value="F:nucleic acid binding"/>
    <property type="evidence" value="ECO:0007669"/>
    <property type="project" value="InterPro"/>
</dbReference>
<keyword evidence="5" id="KW-0811">Translocation</keyword>
<dbReference type="VEuPathDB" id="FungiDB:GWK60_M09647"/>
<evidence type="ECO:0000256" key="7">
    <source>
        <dbReference type="ARBA" id="ARBA00023242"/>
    </source>
</evidence>